<proteinExistence type="predicted"/>
<evidence type="ECO:0000259" key="1">
    <source>
        <dbReference type="Pfam" id="PF12680"/>
    </source>
</evidence>
<gene>
    <name evidence="2" type="ORF">JKA74_02270</name>
</gene>
<name>A0A935C8R7_9BACT</name>
<dbReference type="InterPro" id="IPR037401">
    <property type="entry name" value="SnoaL-like"/>
</dbReference>
<protein>
    <submittedName>
        <fullName evidence="2">Nuclear transport factor 2 family protein</fullName>
    </submittedName>
</protein>
<dbReference type="RefSeq" id="WP_201429534.1">
    <property type="nucleotide sequence ID" value="NZ_JAEQBW010000001.1"/>
</dbReference>
<dbReference type="EMBL" id="JAEQBW010000001">
    <property type="protein sequence ID" value="MBK6263848.1"/>
    <property type="molecule type" value="Genomic_DNA"/>
</dbReference>
<sequence>MKDTLIETVEKFKSYFAQLKLDNNAVLNEIYSEDVIFTDPIHQIKGLENLKSYFKKLDSNLVEGSFQFTDESSRDNIVYLQWEMHLSLKRPKKKVKASGISVLTIEQKIIKHRDYFDAGELFYENVPVLGNIIRFLKKKIAH</sequence>
<dbReference type="InterPro" id="IPR032710">
    <property type="entry name" value="NTF2-like_dom_sf"/>
</dbReference>
<reference evidence="2" key="1">
    <citation type="submission" date="2021-01" db="EMBL/GenBank/DDBJ databases">
        <title>Marivirga aurantiaca sp. nov., isolated from intertidal surface sediments.</title>
        <authorList>
            <person name="Zhang M."/>
        </authorList>
    </citation>
    <scope>NUCLEOTIDE SEQUENCE</scope>
    <source>
        <strain evidence="2">S37H4</strain>
    </source>
</reference>
<dbReference type="AlphaFoldDB" id="A0A935C8R7"/>
<dbReference type="SUPFAM" id="SSF54427">
    <property type="entry name" value="NTF2-like"/>
    <property type="match status" value="1"/>
</dbReference>
<accession>A0A935C8R7</accession>
<evidence type="ECO:0000313" key="3">
    <source>
        <dbReference type="Proteomes" id="UP000611723"/>
    </source>
</evidence>
<keyword evidence="3" id="KW-1185">Reference proteome</keyword>
<dbReference type="Proteomes" id="UP000611723">
    <property type="component" value="Unassembled WGS sequence"/>
</dbReference>
<organism evidence="2 3">
    <name type="scientific">Marivirga aurantiaca</name>
    <dbReference type="NCBI Taxonomy" id="2802615"/>
    <lineage>
        <taxon>Bacteria</taxon>
        <taxon>Pseudomonadati</taxon>
        <taxon>Bacteroidota</taxon>
        <taxon>Cytophagia</taxon>
        <taxon>Cytophagales</taxon>
        <taxon>Marivirgaceae</taxon>
        <taxon>Marivirga</taxon>
    </lineage>
</organism>
<dbReference type="Gene3D" id="3.10.450.50">
    <property type="match status" value="1"/>
</dbReference>
<feature type="domain" description="SnoaL-like" evidence="1">
    <location>
        <begin position="15"/>
        <end position="108"/>
    </location>
</feature>
<evidence type="ECO:0000313" key="2">
    <source>
        <dbReference type="EMBL" id="MBK6263848.1"/>
    </source>
</evidence>
<comment type="caution">
    <text evidence="2">The sequence shown here is derived from an EMBL/GenBank/DDBJ whole genome shotgun (WGS) entry which is preliminary data.</text>
</comment>
<dbReference type="Pfam" id="PF12680">
    <property type="entry name" value="SnoaL_2"/>
    <property type="match status" value="1"/>
</dbReference>